<dbReference type="AlphaFoldDB" id="A0A1B4FIH5"/>
<sequence>MNTAFLLMAQYNTRTVIPIDEVCRDFFPHLSTDKTIRKVSLGEIRLPLIRVEPSQKCAKGVHLQDLADYLDARREAAQKECEQLASARR</sequence>
<dbReference type="GO" id="GO:0006355">
    <property type="term" value="P:regulation of DNA-templated transcription"/>
    <property type="evidence" value="ECO:0007669"/>
    <property type="project" value="InterPro"/>
</dbReference>
<proteinExistence type="predicted"/>
<reference evidence="1 2" key="1">
    <citation type="submission" date="2015-12" db="EMBL/GenBank/DDBJ databases">
        <title>Diversity of Burkholderia near neighbor genomes.</title>
        <authorList>
            <person name="Sahl J."/>
            <person name="Wagner D."/>
            <person name="Keim P."/>
        </authorList>
    </citation>
    <scope>NUCLEOTIDE SEQUENCE [LARGE SCALE GENOMIC DNA]</scope>
    <source>
        <strain evidence="1 2">BDU6</strain>
    </source>
</reference>
<protein>
    <submittedName>
        <fullName evidence="1">Pyocin activator protein PrtN</fullName>
    </submittedName>
</protein>
<keyword evidence="2" id="KW-1185">Reference proteome</keyword>
<organism evidence="1 2">
    <name type="scientific">Burkholderia mayonis</name>
    <dbReference type="NCBI Taxonomy" id="1385591"/>
    <lineage>
        <taxon>Bacteria</taxon>
        <taxon>Pseudomonadati</taxon>
        <taxon>Pseudomonadota</taxon>
        <taxon>Betaproteobacteria</taxon>
        <taxon>Burkholderiales</taxon>
        <taxon>Burkholderiaceae</taxon>
        <taxon>Burkholderia</taxon>
        <taxon>pseudomallei group</taxon>
    </lineage>
</organism>
<dbReference type="Proteomes" id="UP000062519">
    <property type="component" value="Chromosome 1"/>
</dbReference>
<dbReference type="RefSeq" id="WP_059597293.1">
    <property type="nucleotide sequence ID" value="NZ_CP013386.1"/>
</dbReference>
<accession>A0A1B4FIH5</accession>
<dbReference type="EMBL" id="CP013386">
    <property type="protein sequence ID" value="AOJ03464.1"/>
    <property type="molecule type" value="Genomic_DNA"/>
</dbReference>
<name>A0A1B4FIH5_9BURK</name>
<evidence type="ECO:0000313" key="1">
    <source>
        <dbReference type="EMBL" id="AOJ03464.1"/>
    </source>
</evidence>
<gene>
    <name evidence="1" type="ORF">WS70_05260</name>
</gene>
<dbReference type="Pfam" id="PF11112">
    <property type="entry name" value="PyocinActivator"/>
    <property type="match status" value="1"/>
</dbReference>
<dbReference type="KEGG" id="buu:WS70_05260"/>
<dbReference type="InterPro" id="IPR020518">
    <property type="entry name" value="Tscrpt_reg_PrtN"/>
</dbReference>
<evidence type="ECO:0000313" key="2">
    <source>
        <dbReference type="Proteomes" id="UP000062519"/>
    </source>
</evidence>